<reference evidence="2" key="1">
    <citation type="submission" date="2021-03" db="EMBL/GenBank/DDBJ databases">
        <title>Legionella lytica PCM 2298.</title>
        <authorList>
            <person name="Koper P."/>
        </authorList>
    </citation>
    <scope>NUCLEOTIDE SEQUENCE</scope>
    <source>
        <strain evidence="2">PCM 2298</strain>
    </source>
</reference>
<feature type="region of interest" description="Disordered" evidence="1">
    <location>
        <begin position="512"/>
        <end position="559"/>
    </location>
</feature>
<evidence type="ECO:0000313" key="3">
    <source>
        <dbReference type="Proteomes" id="UP001057474"/>
    </source>
</evidence>
<gene>
    <name evidence="2" type="ORF">J2N86_10270</name>
</gene>
<feature type="compositionally biased region" description="Polar residues" evidence="1">
    <location>
        <begin position="512"/>
        <end position="526"/>
    </location>
</feature>
<protein>
    <submittedName>
        <fullName evidence="2">Uncharacterized protein</fullName>
    </submittedName>
</protein>
<evidence type="ECO:0000313" key="2">
    <source>
        <dbReference type="EMBL" id="USQ13075.1"/>
    </source>
</evidence>
<evidence type="ECO:0000256" key="1">
    <source>
        <dbReference type="SAM" id="MobiDB-lite"/>
    </source>
</evidence>
<dbReference type="EMBL" id="CP071527">
    <property type="protein sequence ID" value="USQ13075.1"/>
    <property type="molecule type" value="Genomic_DNA"/>
</dbReference>
<dbReference type="Proteomes" id="UP001057474">
    <property type="component" value="Chromosome"/>
</dbReference>
<proteinExistence type="predicted"/>
<sequence>MRRIVNITTLSPDEQNKIMERIIQLIRYQTGALLEVRRNPDEEFGNWEGVSALMNQEQAAALKNIIDAIAGFEICAVFQSRSAIGQYRVVIDHHRANISELSTLALVPFANLMNTFYPIIDKNKNNTKQMKWSKDSMYVEGYPALTIQYITNAYTWPNQDRTHDPEIYEYLTQLKNKGFDIRYSSSDRYYDYASIPLTDANYQLLMSTATLFDELKQDIALITVMTATTRLGANDSTLTSRLMPLIAEKADSIYGKMEIARGTFYNLPLFQELQKLQDLWMLRLISDYNENNMSKEAFKLFKKLEHPSSSKAQEYLQVIIMSYYALHATDFNKPEKVSKLDLFGEMLALVNKPSQDIRALYAYTMNEILNNKTEPMDFSENQDLLRTIWEKASKTELQNKLSSKNLLVLIALVFIDTKEHSLESNMKAIELLRVMPNLQQTTACFTNGKNILYRCLASYFIQTQSSPNISAQLLWAHLSPGDNKKLQEQKSTTEKMLMNYYLKSITKAAENELQSSGSKPLSSATYGTRMFKEGSEQTQATPDTHLPGYSFPSSSKSMN</sequence>
<keyword evidence="3" id="KW-1185">Reference proteome</keyword>
<name>A0ABY4Y687_9GAMM</name>
<organism evidence="2 3">
    <name type="scientific">Legionella lytica</name>
    <dbReference type="NCBI Taxonomy" id="96232"/>
    <lineage>
        <taxon>Bacteria</taxon>
        <taxon>Pseudomonadati</taxon>
        <taxon>Pseudomonadota</taxon>
        <taxon>Gammaproteobacteria</taxon>
        <taxon>Legionellales</taxon>
        <taxon>Legionellaceae</taxon>
        <taxon>Legionella</taxon>
    </lineage>
</organism>
<dbReference type="RefSeq" id="WP_252579309.1">
    <property type="nucleotide sequence ID" value="NZ_CP071527.1"/>
</dbReference>
<accession>A0ABY4Y687</accession>